<evidence type="ECO:0000256" key="1">
    <source>
        <dbReference type="SAM" id="SignalP"/>
    </source>
</evidence>
<dbReference type="PANTHER" id="PTHR48098">
    <property type="entry name" value="ENTEROCHELIN ESTERASE-RELATED"/>
    <property type="match status" value="1"/>
</dbReference>
<dbReference type="Gene3D" id="3.40.50.1820">
    <property type="entry name" value="alpha/beta hydrolase"/>
    <property type="match status" value="1"/>
</dbReference>
<dbReference type="HOGENOM" id="CLU_037618_3_1_10"/>
<evidence type="ECO:0000313" key="2">
    <source>
        <dbReference type="EMBL" id="KKB53807.1"/>
    </source>
</evidence>
<evidence type="ECO:0008006" key="4">
    <source>
        <dbReference type="Google" id="ProtNLM"/>
    </source>
</evidence>
<dbReference type="AlphaFoldDB" id="A0A0F5J8R9"/>
<dbReference type="SUPFAM" id="SSF53474">
    <property type="entry name" value="alpha/beta-Hydrolases"/>
    <property type="match status" value="1"/>
</dbReference>
<reference evidence="2 3" key="1">
    <citation type="submission" date="2013-04" db="EMBL/GenBank/DDBJ databases">
        <title>The Genome Sequence of Parabacteroides goldsteinii DSM 19448.</title>
        <authorList>
            <consortium name="The Broad Institute Genomics Platform"/>
            <person name="Earl A."/>
            <person name="Ward D."/>
            <person name="Feldgarden M."/>
            <person name="Gevers D."/>
            <person name="Martens E."/>
            <person name="Sakamoto M."/>
            <person name="Benno Y."/>
            <person name="Song Y."/>
            <person name="Liu C."/>
            <person name="Lee J."/>
            <person name="Bolanos M."/>
            <person name="Vaisanen M.L."/>
            <person name="Finegold S.M."/>
            <person name="Walker B."/>
            <person name="Young S."/>
            <person name="Zeng Q."/>
            <person name="Gargeya S."/>
            <person name="Fitzgerald M."/>
            <person name="Haas B."/>
            <person name="Abouelleil A."/>
            <person name="Allen A.W."/>
            <person name="Alvarado L."/>
            <person name="Arachchi H.M."/>
            <person name="Berlin A.M."/>
            <person name="Chapman S.B."/>
            <person name="Gainer-Dewar J."/>
            <person name="Goldberg J."/>
            <person name="Griggs A."/>
            <person name="Gujja S."/>
            <person name="Hansen M."/>
            <person name="Howarth C."/>
            <person name="Imamovic A."/>
            <person name="Ireland A."/>
            <person name="Larimer J."/>
            <person name="McCowan C."/>
            <person name="Murphy C."/>
            <person name="Pearson M."/>
            <person name="Poon T.W."/>
            <person name="Priest M."/>
            <person name="Roberts A."/>
            <person name="Saif S."/>
            <person name="Shea T."/>
            <person name="Sisk P."/>
            <person name="Sykes S."/>
            <person name="Wortman J."/>
            <person name="Nusbaum C."/>
            <person name="Birren B."/>
        </authorList>
    </citation>
    <scope>NUCLEOTIDE SEQUENCE [LARGE SCALE GENOMIC DNA]</scope>
    <source>
        <strain evidence="2 3">DSM 19448</strain>
    </source>
</reference>
<feature type="chain" id="PRO_5002489841" description="Esterase" evidence="1">
    <location>
        <begin position="21"/>
        <end position="269"/>
    </location>
</feature>
<keyword evidence="1" id="KW-0732">Signal</keyword>
<dbReference type="GO" id="GO:0016747">
    <property type="term" value="F:acyltransferase activity, transferring groups other than amino-acyl groups"/>
    <property type="evidence" value="ECO:0007669"/>
    <property type="project" value="TreeGrafter"/>
</dbReference>
<dbReference type="PATRIC" id="fig|927665.4.peg.3452"/>
<evidence type="ECO:0000313" key="3">
    <source>
        <dbReference type="Proteomes" id="UP000033047"/>
    </source>
</evidence>
<accession>A0A0F5J8R9</accession>
<organism evidence="2 3">
    <name type="scientific">Parabacteroides goldsteinii DSM 19448 = WAL 12034</name>
    <dbReference type="NCBI Taxonomy" id="927665"/>
    <lineage>
        <taxon>Bacteria</taxon>
        <taxon>Pseudomonadati</taxon>
        <taxon>Bacteroidota</taxon>
        <taxon>Bacteroidia</taxon>
        <taxon>Bacteroidales</taxon>
        <taxon>Tannerellaceae</taxon>
        <taxon>Parabacteroides</taxon>
    </lineage>
</organism>
<dbReference type="PANTHER" id="PTHR48098:SF1">
    <property type="entry name" value="DIACYLGLYCEROL ACYLTRANSFERASE_MYCOLYLTRANSFERASE AG85A"/>
    <property type="match status" value="1"/>
</dbReference>
<dbReference type="InterPro" id="IPR050583">
    <property type="entry name" value="Mycobacterial_A85_antigen"/>
</dbReference>
<dbReference type="InterPro" id="IPR000801">
    <property type="entry name" value="Esterase-like"/>
</dbReference>
<protein>
    <recommendedName>
        <fullName evidence="4">Esterase</fullName>
    </recommendedName>
</protein>
<dbReference type="Pfam" id="PF00756">
    <property type="entry name" value="Esterase"/>
    <property type="match status" value="1"/>
</dbReference>
<feature type="signal peptide" evidence="1">
    <location>
        <begin position="1"/>
        <end position="20"/>
    </location>
</feature>
<dbReference type="RefSeq" id="WP_046146862.1">
    <property type="nucleotide sequence ID" value="NZ_KQ033913.1"/>
</dbReference>
<dbReference type="Proteomes" id="UP000033047">
    <property type="component" value="Unassembled WGS sequence"/>
</dbReference>
<gene>
    <name evidence="2" type="ORF">HMPREF1535_03360</name>
</gene>
<dbReference type="STRING" id="927665.HMPREF1535_03360"/>
<dbReference type="InterPro" id="IPR029058">
    <property type="entry name" value="AB_hydrolase_fold"/>
</dbReference>
<dbReference type="EMBL" id="AQHV01000014">
    <property type="protein sequence ID" value="KKB53807.1"/>
    <property type="molecule type" value="Genomic_DNA"/>
</dbReference>
<sequence>MKAKIFFLSLVAFFALSVQAAVVDTIHVRSDAMNKEIQTVIVLPGSGRTTAPVIYLLHGHGGNAKTWIGLKPNLPEIADQYGIIFVCPDGKNSWYWDSPVNPSYRYETFVAKELVNYIDANYPTIKDRTARAITGLSMGGHGAMWLSFRHKDIFGAAGSTSGGVDIRPFPNNWNMSEWLGKESENQEVWEKHTVINLVEHLKNGDLALIFDCGYSDFFFEVNNNFHEKLLKYKIDHDFIVRPGAHNGDYWRNSIDYQIVFFNKFFNRNK</sequence>
<name>A0A0F5J8R9_9BACT</name>
<comment type="caution">
    <text evidence="2">The sequence shown here is derived from an EMBL/GenBank/DDBJ whole genome shotgun (WGS) entry which is preliminary data.</text>
</comment>
<proteinExistence type="predicted"/>